<dbReference type="InterPro" id="IPR001214">
    <property type="entry name" value="SET_dom"/>
</dbReference>
<evidence type="ECO:0000259" key="2">
    <source>
        <dbReference type="Pfam" id="PF00856"/>
    </source>
</evidence>
<dbReference type="Pfam" id="PF00856">
    <property type="entry name" value="SET"/>
    <property type="match status" value="1"/>
</dbReference>
<evidence type="ECO:0000313" key="4">
    <source>
        <dbReference type="Proteomes" id="UP000185904"/>
    </source>
</evidence>
<gene>
    <name evidence="3" type="ORF">AYO20_08399</name>
</gene>
<protein>
    <recommendedName>
        <fullName evidence="2">SET domain-containing protein</fullName>
    </recommendedName>
</protein>
<organism evidence="3 4">
    <name type="scientific">Fonsecaea nubica</name>
    <dbReference type="NCBI Taxonomy" id="856822"/>
    <lineage>
        <taxon>Eukaryota</taxon>
        <taxon>Fungi</taxon>
        <taxon>Dikarya</taxon>
        <taxon>Ascomycota</taxon>
        <taxon>Pezizomycotina</taxon>
        <taxon>Eurotiomycetes</taxon>
        <taxon>Chaetothyriomycetidae</taxon>
        <taxon>Chaetothyriales</taxon>
        <taxon>Herpotrichiellaceae</taxon>
        <taxon>Fonsecaea</taxon>
    </lineage>
</organism>
<dbReference type="RefSeq" id="XP_022497314.1">
    <property type="nucleotide sequence ID" value="XM_022646676.1"/>
</dbReference>
<proteinExistence type="predicted"/>
<dbReference type="InterPro" id="IPR046341">
    <property type="entry name" value="SET_dom_sf"/>
</dbReference>
<dbReference type="AlphaFoldDB" id="A0A178CML9"/>
<feature type="region of interest" description="Disordered" evidence="1">
    <location>
        <begin position="172"/>
        <end position="266"/>
    </location>
</feature>
<feature type="compositionally biased region" description="Basic and acidic residues" evidence="1">
    <location>
        <begin position="317"/>
        <end position="348"/>
    </location>
</feature>
<feature type="compositionally biased region" description="Basic and acidic residues" evidence="1">
    <location>
        <begin position="295"/>
        <end position="305"/>
    </location>
</feature>
<reference evidence="3 4" key="1">
    <citation type="submission" date="2016-03" db="EMBL/GenBank/DDBJ databases">
        <title>The draft genome sequence of Fonsecaea nubica causative agent of cutaneous subcutaneous infection in human host.</title>
        <authorList>
            <person name="Costa F."/>
            <person name="Sybren D.H."/>
            <person name="Raittz R.T."/>
            <person name="Weiss V.A."/>
            <person name="Leao A.C."/>
            <person name="Gomes R."/>
            <person name="De Souza E.M."/>
            <person name="Pedrosa F.O."/>
            <person name="Steffens M.B."/>
            <person name="Bombassaro A."/>
            <person name="Tadra-Sfeir M.Z."/>
            <person name="Moreno L.F."/>
            <person name="Najafzadeh M.J."/>
            <person name="Felipe M.S."/>
            <person name="Teixeira M."/>
            <person name="Sun J."/>
            <person name="Xi L."/>
            <person name="Castro M.A."/>
            <person name="Vicente V.A."/>
        </authorList>
    </citation>
    <scope>NUCLEOTIDE SEQUENCE [LARGE SCALE GENOMIC DNA]</scope>
    <source>
        <strain evidence="3 4">CBS 269.64</strain>
    </source>
</reference>
<dbReference type="EMBL" id="LVCJ01000066">
    <property type="protein sequence ID" value="OAL31068.1"/>
    <property type="molecule type" value="Genomic_DNA"/>
</dbReference>
<sequence>MIDFQALRSYLPPGTKLLQRSQGTELAASILVLIKRVPLTEEEIQKLAKRKKDFSVLDKTSLSRTSLLTDPPHLINRSCDPNAELQVMGEKCVGKVVNRHYHAEGEEMTISYGDEFWGNKNQDCLYEPCKKKKLVEPEKQTTAARVEDRVLKGHSERWCRCDGEAELWRLRAPSRGNRPRSSKKEEEDNARPDFQRRTSKPLGRQSSGARHQLSREKKMEKPTRASGVHPPKFSLKLHFPAHSLGPSPKKRKANPVQAPGGNASLSLQIHLPAQSLRPSPKRRKVIIPDQPSESRTVEVWEKPETSTHGQFCPTASREIRSTKENDYSSTTEHEASSASEHRDSSTTA</sequence>
<dbReference type="SUPFAM" id="SSF82199">
    <property type="entry name" value="SET domain"/>
    <property type="match status" value="1"/>
</dbReference>
<keyword evidence="4" id="KW-1185">Reference proteome</keyword>
<feature type="region of interest" description="Disordered" evidence="1">
    <location>
        <begin position="286"/>
        <end position="348"/>
    </location>
</feature>
<evidence type="ECO:0000256" key="1">
    <source>
        <dbReference type="SAM" id="MobiDB-lite"/>
    </source>
</evidence>
<dbReference type="GeneID" id="34591803"/>
<comment type="caution">
    <text evidence="3">The sequence shown here is derived from an EMBL/GenBank/DDBJ whole genome shotgun (WGS) entry which is preliminary data.</text>
</comment>
<feature type="compositionally biased region" description="Basic and acidic residues" evidence="1">
    <location>
        <begin position="213"/>
        <end position="223"/>
    </location>
</feature>
<dbReference type="Proteomes" id="UP000185904">
    <property type="component" value="Unassembled WGS sequence"/>
</dbReference>
<feature type="compositionally biased region" description="Basic and acidic residues" evidence="1">
    <location>
        <begin position="182"/>
        <end position="196"/>
    </location>
</feature>
<name>A0A178CML9_9EURO</name>
<dbReference type="OrthoDB" id="6627536at2759"/>
<feature type="domain" description="SET" evidence="2">
    <location>
        <begin position="63"/>
        <end position="113"/>
    </location>
</feature>
<evidence type="ECO:0000313" key="3">
    <source>
        <dbReference type="EMBL" id="OAL31068.1"/>
    </source>
</evidence>
<accession>A0A178CML9</accession>
<dbReference type="Gene3D" id="2.170.270.10">
    <property type="entry name" value="SET domain"/>
    <property type="match status" value="1"/>
</dbReference>